<dbReference type="InterPro" id="IPR000669">
    <property type="entry name" value="Mannitol_DH"/>
</dbReference>
<dbReference type="Pfam" id="PF08125">
    <property type="entry name" value="Mannitol_dh_C"/>
    <property type="match status" value="1"/>
</dbReference>
<evidence type="ECO:0000256" key="1">
    <source>
        <dbReference type="ARBA" id="ARBA00023002"/>
    </source>
</evidence>
<dbReference type="PANTHER" id="PTHR43362">
    <property type="entry name" value="MANNITOL DEHYDROGENASE DSF1-RELATED"/>
    <property type="match status" value="1"/>
</dbReference>
<name>A0ABT5QGI4_9GAMM</name>
<evidence type="ECO:0000313" key="6">
    <source>
        <dbReference type="Proteomes" id="UP001149821"/>
    </source>
</evidence>
<dbReference type="InterPro" id="IPR023027">
    <property type="entry name" value="Mannitol_DH_CS"/>
</dbReference>
<dbReference type="InterPro" id="IPR013131">
    <property type="entry name" value="Mannitol_DH_N"/>
</dbReference>
<dbReference type="PRINTS" id="PR00084">
    <property type="entry name" value="MTLDHDRGNASE"/>
</dbReference>
<dbReference type="SUPFAM" id="SSF48179">
    <property type="entry name" value="6-phosphogluconate dehydrogenase C-terminal domain-like"/>
    <property type="match status" value="1"/>
</dbReference>
<dbReference type="Pfam" id="PF01232">
    <property type="entry name" value="Mannitol_dh"/>
    <property type="match status" value="1"/>
</dbReference>
<feature type="domain" description="Mannitol dehydrogenase C-terminal" evidence="4">
    <location>
        <begin position="272"/>
        <end position="443"/>
    </location>
</feature>
<accession>A0ABT5QGI4</accession>
<keyword evidence="1" id="KW-0560">Oxidoreductase</keyword>
<reference evidence="5" key="1">
    <citation type="submission" date="2021-12" db="EMBL/GenBank/DDBJ databases">
        <title>Enterovibrio ZSDZ35 sp. nov. and Enterovibrio ZSDZ42 sp. nov., isolated from coastal seawater in Qingdao.</title>
        <authorList>
            <person name="Zhang P."/>
        </authorList>
    </citation>
    <scope>NUCLEOTIDE SEQUENCE</scope>
    <source>
        <strain evidence="5">ZSDZ35</strain>
    </source>
</reference>
<gene>
    <name evidence="5" type="ORF">LRP49_02645</name>
</gene>
<dbReference type="PROSITE" id="PS00974">
    <property type="entry name" value="MANNITOL_DHGENASE"/>
    <property type="match status" value="1"/>
</dbReference>
<dbReference type="InterPro" id="IPR036291">
    <property type="entry name" value="NAD(P)-bd_dom_sf"/>
</dbReference>
<dbReference type="Gene3D" id="3.40.50.720">
    <property type="entry name" value="NAD(P)-binding Rossmann-like Domain"/>
    <property type="match status" value="1"/>
</dbReference>
<dbReference type="InterPro" id="IPR050988">
    <property type="entry name" value="Mannitol_DH/Oxidoreductase"/>
</dbReference>
<dbReference type="InterPro" id="IPR013328">
    <property type="entry name" value="6PGD_dom2"/>
</dbReference>
<keyword evidence="6" id="KW-1185">Reference proteome</keyword>
<dbReference type="EMBL" id="JAJUBB010000001">
    <property type="protein sequence ID" value="MDD1780088.1"/>
    <property type="molecule type" value="Genomic_DNA"/>
</dbReference>
<dbReference type="InterPro" id="IPR013118">
    <property type="entry name" value="Mannitol_DH_C"/>
</dbReference>
<protein>
    <submittedName>
        <fullName evidence="5">Mannitol dehydrogenase family protein</fullName>
    </submittedName>
</protein>
<organism evidence="5 6">
    <name type="scientific">Enterovibrio qingdaonensis</name>
    <dbReference type="NCBI Taxonomy" id="2899818"/>
    <lineage>
        <taxon>Bacteria</taxon>
        <taxon>Pseudomonadati</taxon>
        <taxon>Pseudomonadota</taxon>
        <taxon>Gammaproteobacteria</taxon>
        <taxon>Vibrionales</taxon>
        <taxon>Vibrionaceae</taxon>
        <taxon>Enterovibrio</taxon>
    </lineage>
</organism>
<sequence length="468" mass="53889">MSDHKRLVHFGIGAFHRGHQAYYLQKLNEQLPDEDRWYYTGINLRAETSELPSMLKRQNGAYYFKRIAPNGDAEYIQINSIDSIEDASSDVSVIRRVFSCPNVKALTITVTEGGYYLNDNDELNSEHPEIQHDIEVIRQQSGQPATLYGYLAIALLARQKLASGSGSLTVATCDNLRNNGNRLDNAFKQFVSQAGNDILLKWTCDNVTFPCSMVDRITPVPPANLVEDVRQATGVSDACPIMGEDFEQWVIQDSFANEFPPLEKVGVTFTQNVHAYEEAKIRILNGAHFLLSYVGALRGYVTYDQNVRDPELNEWLRRYHQNEVIPTIYDRPFDMEDYRSTILSRFGNAYIADSIERIAMDSISKFPQFVLPTVRLNLERGYMPEAATKLIAHWFAFLSLLVEKRFRFNYRDPYLYVAEKWMVQEDPVTAFTKDPDIWQGLNKRFPLYSETLAKEIRLTLESYQERYP</sequence>
<proteinExistence type="predicted"/>
<evidence type="ECO:0000256" key="2">
    <source>
        <dbReference type="ARBA" id="ARBA00023027"/>
    </source>
</evidence>
<dbReference type="SUPFAM" id="SSF51735">
    <property type="entry name" value="NAD(P)-binding Rossmann-fold domains"/>
    <property type="match status" value="1"/>
</dbReference>
<dbReference type="Gene3D" id="1.10.1040.10">
    <property type="entry name" value="N-(1-d-carboxylethyl)-l-norvaline Dehydrogenase, domain 2"/>
    <property type="match status" value="1"/>
</dbReference>
<evidence type="ECO:0000313" key="5">
    <source>
        <dbReference type="EMBL" id="MDD1780088.1"/>
    </source>
</evidence>
<dbReference type="Proteomes" id="UP001149821">
    <property type="component" value="Unassembled WGS sequence"/>
</dbReference>
<evidence type="ECO:0000259" key="4">
    <source>
        <dbReference type="Pfam" id="PF08125"/>
    </source>
</evidence>
<comment type="caution">
    <text evidence="5">The sequence shown here is derived from an EMBL/GenBank/DDBJ whole genome shotgun (WGS) entry which is preliminary data.</text>
</comment>
<dbReference type="PANTHER" id="PTHR43362:SF1">
    <property type="entry name" value="MANNITOL DEHYDROGENASE 2-RELATED"/>
    <property type="match status" value="1"/>
</dbReference>
<keyword evidence="2" id="KW-0520">NAD</keyword>
<evidence type="ECO:0000259" key="3">
    <source>
        <dbReference type="Pfam" id="PF01232"/>
    </source>
</evidence>
<feature type="domain" description="Mannitol dehydrogenase N-terminal" evidence="3">
    <location>
        <begin position="6"/>
        <end position="263"/>
    </location>
</feature>
<dbReference type="InterPro" id="IPR008927">
    <property type="entry name" value="6-PGluconate_DH-like_C_sf"/>
</dbReference>
<dbReference type="RefSeq" id="WP_274140009.1">
    <property type="nucleotide sequence ID" value="NZ_JAJUBB010000001.1"/>
</dbReference>